<dbReference type="InterPro" id="IPR043502">
    <property type="entry name" value="DNA/RNA_pol_sf"/>
</dbReference>
<proteinExistence type="predicted"/>
<dbReference type="OrthoDB" id="2685291at2759"/>
<feature type="domain" description="Reverse transcriptase Ty1/copia-type" evidence="1">
    <location>
        <begin position="14"/>
        <end position="237"/>
    </location>
</feature>
<reference evidence="3" key="2">
    <citation type="submission" date="2015-01" db="EMBL/GenBank/DDBJ databases">
        <title>Evolutionary Origins and Diversification of the Mycorrhizal Mutualists.</title>
        <authorList>
            <consortium name="DOE Joint Genome Institute"/>
            <consortium name="Mycorrhizal Genomics Consortium"/>
            <person name="Kohler A."/>
            <person name="Kuo A."/>
            <person name="Nagy L.G."/>
            <person name="Floudas D."/>
            <person name="Copeland A."/>
            <person name="Barry K.W."/>
            <person name="Cichocki N."/>
            <person name="Veneault-Fourrey C."/>
            <person name="LaButti K."/>
            <person name="Lindquist E.A."/>
            <person name="Lipzen A."/>
            <person name="Lundell T."/>
            <person name="Morin E."/>
            <person name="Murat C."/>
            <person name="Riley R."/>
            <person name="Ohm R."/>
            <person name="Sun H."/>
            <person name="Tunlid A."/>
            <person name="Henrissat B."/>
            <person name="Grigoriev I.V."/>
            <person name="Hibbett D.S."/>
            <person name="Martin F."/>
        </authorList>
    </citation>
    <scope>NUCLEOTIDE SEQUENCE [LARGE SCALE GENOMIC DNA]</scope>
    <source>
        <strain evidence="3">441</strain>
    </source>
</reference>
<dbReference type="PANTHER" id="PTHR43383">
    <property type="entry name" value="NODULIN 6"/>
    <property type="match status" value="1"/>
</dbReference>
<protein>
    <recommendedName>
        <fullName evidence="1">Reverse transcriptase Ty1/copia-type domain-containing protein</fullName>
    </recommendedName>
</protein>
<dbReference type="Pfam" id="PF07727">
    <property type="entry name" value="RVT_2"/>
    <property type="match status" value="1"/>
</dbReference>
<dbReference type="SUPFAM" id="SSF56672">
    <property type="entry name" value="DNA/RNA polymerases"/>
    <property type="match status" value="1"/>
</dbReference>
<keyword evidence="3" id="KW-1185">Reference proteome</keyword>
<evidence type="ECO:0000313" key="3">
    <source>
        <dbReference type="Proteomes" id="UP000054018"/>
    </source>
</evidence>
<sequence length="299" mass="33852">MADELSNFAKISLYEEVPCPHNRKVIDSKWVYKIKRGPNGDVKKYKAHLVAKGFTQVYGVDYMETFAPVAKFSTICFLLALAAQHDLEIHQMDVKSAFLNGKLEEEIYLQPPPGLKQAPKAWYTRLREVFKSLGFTRSYADHSLFFKVEDGTLIIVTVYVDDKLILSKSCEAIDWLKKQLSAEYDLSDLGEAHWILSMEIIQDRDKGTIELSQRHYIEIILEHMGMQDGHTVATPIELNLKLKKLDSPECNLKSYQSGLGALMYAMLAICPNLAFTVGILSRHAASPGDHHLLALKRAH</sequence>
<name>A0A0C9XKF8_9AGAM</name>
<gene>
    <name evidence="2" type="ORF">PISMIDRAFT_18456</name>
</gene>
<dbReference type="AlphaFoldDB" id="A0A0C9XKF8"/>
<dbReference type="Proteomes" id="UP000054018">
    <property type="component" value="Unassembled WGS sequence"/>
</dbReference>
<dbReference type="InterPro" id="IPR013103">
    <property type="entry name" value="RVT_2"/>
</dbReference>
<evidence type="ECO:0000259" key="1">
    <source>
        <dbReference type="Pfam" id="PF07727"/>
    </source>
</evidence>
<dbReference type="EMBL" id="KN834044">
    <property type="protein sequence ID" value="KIK12825.1"/>
    <property type="molecule type" value="Genomic_DNA"/>
</dbReference>
<dbReference type="PANTHER" id="PTHR43383:SF2">
    <property type="entry name" value="AMIDOHYDROLASE 2 FAMILY PROTEIN"/>
    <property type="match status" value="1"/>
</dbReference>
<dbReference type="STRING" id="765257.A0A0C9XKF8"/>
<dbReference type="HOGENOM" id="CLU_001650_21_5_1"/>
<accession>A0A0C9XKF8</accession>
<organism evidence="2 3">
    <name type="scientific">Pisolithus microcarpus 441</name>
    <dbReference type="NCBI Taxonomy" id="765257"/>
    <lineage>
        <taxon>Eukaryota</taxon>
        <taxon>Fungi</taxon>
        <taxon>Dikarya</taxon>
        <taxon>Basidiomycota</taxon>
        <taxon>Agaricomycotina</taxon>
        <taxon>Agaricomycetes</taxon>
        <taxon>Agaricomycetidae</taxon>
        <taxon>Boletales</taxon>
        <taxon>Sclerodermatineae</taxon>
        <taxon>Pisolithaceae</taxon>
        <taxon>Pisolithus</taxon>
    </lineage>
</organism>
<evidence type="ECO:0000313" key="2">
    <source>
        <dbReference type="EMBL" id="KIK12825.1"/>
    </source>
</evidence>
<reference evidence="2 3" key="1">
    <citation type="submission" date="2014-04" db="EMBL/GenBank/DDBJ databases">
        <authorList>
            <consortium name="DOE Joint Genome Institute"/>
            <person name="Kuo A."/>
            <person name="Kohler A."/>
            <person name="Costa M.D."/>
            <person name="Nagy L.G."/>
            <person name="Floudas D."/>
            <person name="Copeland A."/>
            <person name="Barry K.W."/>
            <person name="Cichocki N."/>
            <person name="Veneault-Fourrey C."/>
            <person name="LaButti K."/>
            <person name="Lindquist E.A."/>
            <person name="Lipzen A."/>
            <person name="Lundell T."/>
            <person name="Morin E."/>
            <person name="Murat C."/>
            <person name="Sun H."/>
            <person name="Tunlid A."/>
            <person name="Henrissat B."/>
            <person name="Grigoriev I.V."/>
            <person name="Hibbett D.S."/>
            <person name="Martin F."/>
            <person name="Nordberg H.P."/>
            <person name="Cantor M.N."/>
            <person name="Hua S.X."/>
        </authorList>
    </citation>
    <scope>NUCLEOTIDE SEQUENCE [LARGE SCALE GENOMIC DNA]</scope>
    <source>
        <strain evidence="2 3">441</strain>
    </source>
</reference>